<dbReference type="GO" id="GO:0016810">
    <property type="term" value="F:hydrolase activity, acting on carbon-nitrogen (but not peptide) bonds"/>
    <property type="evidence" value="ECO:0007669"/>
    <property type="project" value="InterPro"/>
</dbReference>
<dbReference type="Gene3D" id="3.10.310.70">
    <property type="match status" value="1"/>
</dbReference>
<reference evidence="2 3" key="1">
    <citation type="submission" date="2016-10" db="EMBL/GenBank/DDBJ databases">
        <authorList>
            <person name="de Groot N.N."/>
        </authorList>
    </citation>
    <scope>NUCLEOTIDE SEQUENCE [LARGE SCALE GENOMIC DNA]</scope>
    <source>
        <strain evidence="2 3">DSM 10495</strain>
    </source>
</reference>
<dbReference type="Pfam" id="PF07969">
    <property type="entry name" value="Amidohydro_3"/>
    <property type="match status" value="1"/>
</dbReference>
<protein>
    <recommendedName>
        <fullName evidence="1">Amidohydrolase 3 domain-containing protein</fullName>
    </recommendedName>
</protein>
<dbReference type="InterPro" id="IPR013108">
    <property type="entry name" value="Amidohydro_3"/>
</dbReference>
<gene>
    <name evidence="2" type="ORF">SAMN04489745_3289</name>
</gene>
<evidence type="ECO:0000259" key="1">
    <source>
        <dbReference type="Pfam" id="PF07969"/>
    </source>
</evidence>
<evidence type="ECO:0000313" key="2">
    <source>
        <dbReference type="EMBL" id="SEC83455.1"/>
    </source>
</evidence>
<dbReference type="STRING" id="156980.SAMN04489745_3289"/>
<dbReference type="EMBL" id="FNSN01000004">
    <property type="protein sequence ID" value="SEC83455.1"/>
    <property type="molecule type" value="Genomic_DNA"/>
</dbReference>
<dbReference type="Proteomes" id="UP000182652">
    <property type="component" value="Unassembled WGS sequence"/>
</dbReference>
<proteinExistence type="predicted"/>
<dbReference type="SUPFAM" id="SSF51556">
    <property type="entry name" value="Metallo-dependent hydrolases"/>
    <property type="match status" value="1"/>
</dbReference>
<dbReference type="InterPro" id="IPR032466">
    <property type="entry name" value="Metal_Hydrolase"/>
</dbReference>
<keyword evidence="3" id="KW-1185">Reference proteome</keyword>
<dbReference type="CDD" id="cd01300">
    <property type="entry name" value="YtcJ_like"/>
    <property type="match status" value="1"/>
</dbReference>
<evidence type="ECO:0000313" key="3">
    <source>
        <dbReference type="Proteomes" id="UP000182652"/>
    </source>
</evidence>
<dbReference type="PANTHER" id="PTHR22642:SF2">
    <property type="entry name" value="PROTEIN LONG AFTER FAR-RED 3"/>
    <property type="match status" value="1"/>
</dbReference>
<dbReference type="Gene3D" id="3.20.20.140">
    <property type="entry name" value="Metal-dependent hydrolases"/>
    <property type="match status" value="1"/>
</dbReference>
<accession>A0A1H4VR94</accession>
<dbReference type="AlphaFoldDB" id="A0A1H4VR94"/>
<dbReference type="InterPro" id="IPR033932">
    <property type="entry name" value="YtcJ-like"/>
</dbReference>
<dbReference type="Gene3D" id="2.30.40.10">
    <property type="entry name" value="Urease, subunit C, domain 1"/>
    <property type="match status" value="1"/>
</dbReference>
<dbReference type="RefSeq" id="WP_066214859.1">
    <property type="nucleotide sequence ID" value="NZ_FNSN01000004.1"/>
</dbReference>
<name>A0A1H4VR94_9MICC</name>
<dbReference type="InterPro" id="IPR011059">
    <property type="entry name" value="Metal-dep_hydrolase_composite"/>
</dbReference>
<feature type="domain" description="Amidohydrolase 3" evidence="1">
    <location>
        <begin position="56"/>
        <end position="542"/>
    </location>
</feature>
<sequence>MVLTVFHGGVVAADPRSPGQGDGAAQGDATALAVRDGVIAAVGPDAEALLGEADHVVDLDGAFLGPAFADGHAHPLFGGMEDLGPQIRSCGSVDEIVAAVAAYAEENPDQEWIIGASYDATLAPAGLFDAAWLDEAVPDRPVVLKAWDYHTLWVNSAALRAAGIDAGTPDPDRGRIVRREDGSPLGTLQEYGALELVERVAPGYSLSRRVSALESATWTLAASGITWVQDAWAALEHLDVYLETARQGRLNTRLNLAFLAEPGRWRENLDTFVAAREAVQAVGSDLLTAQTIKFFADGIIESHTACMLSPYADSPEDTGLPNWSQDELNDALAAVDRLGFQAHIHAIGDGAIRMALDGIEETARRNGPRDRRPVLAHLQVIDPEDVPRFAELGVVANFEPLWAREDDVMNLLTIPRLGSPRSERQYPIGSLVERGVAVSFGSDWPVTCHEPVPGLATAVTRQTPDHLPAGGWLPTERVDVDAALAAYTSGVAHQAFAEDRWGSLRPGLSADLVLLSHDPRDVAQEEIQDIQVKGTWLAGRRTHTALLPAAH</sequence>
<dbReference type="PANTHER" id="PTHR22642">
    <property type="entry name" value="IMIDAZOLONEPROPIONASE"/>
    <property type="match status" value="1"/>
</dbReference>
<organism evidence="2 3">
    <name type="scientific">Arthrobacter woluwensis</name>
    <dbReference type="NCBI Taxonomy" id="156980"/>
    <lineage>
        <taxon>Bacteria</taxon>
        <taxon>Bacillati</taxon>
        <taxon>Actinomycetota</taxon>
        <taxon>Actinomycetes</taxon>
        <taxon>Micrococcales</taxon>
        <taxon>Micrococcaceae</taxon>
        <taxon>Arthrobacter</taxon>
    </lineage>
</organism>
<dbReference type="SUPFAM" id="SSF51338">
    <property type="entry name" value="Composite domain of metallo-dependent hydrolases"/>
    <property type="match status" value="1"/>
</dbReference>